<evidence type="ECO:0000313" key="2">
    <source>
        <dbReference type="EMBL" id="KAF2871659.1"/>
    </source>
</evidence>
<name>A0A7C8M8M6_9PLEO</name>
<feature type="compositionally biased region" description="Low complexity" evidence="1">
    <location>
        <begin position="71"/>
        <end position="82"/>
    </location>
</feature>
<feature type="compositionally biased region" description="Polar residues" evidence="1">
    <location>
        <begin position="1"/>
        <end position="58"/>
    </location>
</feature>
<feature type="compositionally biased region" description="Polar residues" evidence="1">
    <location>
        <begin position="86"/>
        <end position="106"/>
    </location>
</feature>
<evidence type="ECO:0000313" key="3">
    <source>
        <dbReference type="Proteomes" id="UP000481861"/>
    </source>
</evidence>
<dbReference type="EMBL" id="JAADJZ010000011">
    <property type="protein sequence ID" value="KAF2871659.1"/>
    <property type="molecule type" value="Genomic_DNA"/>
</dbReference>
<evidence type="ECO:0000256" key="1">
    <source>
        <dbReference type="SAM" id="MobiDB-lite"/>
    </source>
</evidence>
<sequence>MPTSNNGARRVTSSPGSPGSMQPASENHTDTTPSPGQATNNDNAMSQNPAPVSATTTCEVDMQDKQRSETQQAHHNPAAQAALDEQSLSMSSQTFGRSPVSSSALSRESPGTVGRSEMSREAQSLGGSSPGTVGRSEVSVHASESDDEDGGDLFERSYRDGSRG</sequence>
<organism evidence="2 3">
    <name type="scientific">Massariosphaeria phaeospora</name>
    <dbReference type="NCBI Taxonomy" id="100035"/>
    <lineage>
        <taxon>Eukaryota</taxon>
        <taxon>Fungi</taxon>
        <taxon>Dikarya</taxon>
        <taxon>Ascomycota</taxon>
        <taxon>Pezizomycotina</taxon>
        <taxon>Dothideomycetes</taxon>
        <taxon>Pleosporomycetidae</taxon>
        <taxon>Pleosporales</taxon>
        <taxon>Pleosporales incertae sedis</taxon>
        <taxon>Massariosphaeria</taxon>
    </lineage>
</organism>
<reference evidence="2 3" key="1">
    <citation type="submission" date="2020-01" db="EMBL/GenBank/DDBJ databases">
        <authorList>
            <consortium name="DOE Joint Genome Institute"/>
            <person name="Haridas S."/>
            <person name="Albert R."/>
            <person name="Binder M."/>
            <person name="Bloem J."/>
            <person name="Labutti K."/>
            <person name="Salamov A."/>
            <person name="Andreopoulos B."/>
            <person name="Baker S.E."/>
            <person name="Barry K."/>
            <person name="Bills G."/>
            <person name="Bluhm B.H."/>
            <person name="Cannon C."/>
            <person name="Castanera R."/>
            <person name="Culley D.E."/>
            <person name="Daum C."/>
            <person name="Ezra D."/>
            <person name="Gonzalez J.B."/>
            <person name="Henrissat B."/>
            <person name="Kuo A."/>
            <person name="Liang C."/>
            <person name="Lipzen A."/>
            <person name="Lutzoni F."/>
            <person name="Magnuson J."/>
            <person name="Mondo S."/>
            <person name="Nolan M."/>
            <person name="Ohm R."/>
            <person name="Pangilinan J."/>
            <person name="Park H.-J.H."/>
            <person name="Ramirez L."/>
            <person name="Alfaro M."/>
            <person name="Sun H."/>
            <person name="Tritt A."/>
            <person name="Yoshinaga Y."/>
            <person name="Zwiers L.-H.L."/>
            <person name="Turgeon B.G."/>
            <person name="Goodwin S.B."/>
            <person name="Spatafora J.W."/>
            <person name="Crous P.W."/>
            <person name="Grigoriev I.V."/>
        </authorList>
    </citation>
    <scope>NUCLEOTIDE SEQUENCE [LARGE SCALE GENOMIC DNA]</scope>
    <source>
        <strain evidence="2 3">CBS 611.86</strain>
    </source>
</reference>
<feature type="compositionally biased region" description="Polar residues" evidence="1">
    <location>
        <begin position="121"/>
        <end position="131"/>
    </location>
</feature>
<accession>A0A7C8M8M6</accession>
<gene>
    <name evidence="2" type="ORF">BDV95DRAFT_607077</name>
</gene>
<dbReference type="AlphaFoldDB" id="A0A7C8M8M6"/>
<proteinExistence type="predicted"/>
<dbReference type="Proteomes" id="UP000481861">
    <property type="component" value="Unassembled WGS sequence"/>
</dbReference>
<protein>
    <submittedName>
        <fullName evidence="2">Uncharacterized protein</fullName>
    </submittedName>
</protein>
<keyword evidence="3" id="KW-1185">Reference proteome</keyword>
<feature type="region of interest" description="Disordered" evidence="1">
    <location>
        <begin position="1"/>
        <end position="164"/>
    </location>
</feature>
<comment type="caution">
    <text evidence="2">The sequence shown here is derived from an EMBL/GenBank/DDBJ whole genome shotgun (WGS) entry which is preliminary data.</text>
</comment>
<feature type="compositionally biased region" description="Basic and acidic residues" evidence="1">
    <location>
        <begin position="153"/>
        <end position="164"/>
    </location>
</feature>